<accession>A0AAN7TXW5</accession>
<proteinExistence type="predicted"/>
<keyword evidence="2" id="KW-1133">Transmembrane helix</keyword>
<gene>
    <name evidence="4" type="ORF">RB653_003170</name>
</gene>
<feature type="compositionally biased region" description="Polar residues" evidence="1">
    <location>
        <begin position="407"/>
        <end position="424"/>
    </location>
</feature>
<dbReference type="CDD" id="cd05379">
    <property type="entry name" value="CAP_bacterial"/>
    <property type="match status" value="1"/>
</dbReference>
<reference evidence="4 5" key="1">
    <citation type="submission" date="2023-11" db="EMBL/GenBank/DDBJ databases">
        <title>Dfirmibasis_genome.</title>
        <authorList>
            <person name="Edelbroek B."/>
            <person name="Kjellin J."/>
            <person name="Jerlstrom-Hultqvist J."/>
            <person name="Soderbom F."/>
        </authorList>
    </citation>
    <scope>NUCLEOTIDE SEQUENCE [LARGE SCALE GENOMIC DNA]</scope>
    <source>
        <strain evidence="4 5">TNS-C-14</strain>
    </source>
</reference>
<evidence type="ECO:0000256" key="2">
    <source>
        <dbReference type="SAM" id="Phobius"/>
    </source>
</evidence>
<dbReference type="AlphaFoldDB" id="A0AAN7TXW5"/>
<keyword evidence="2" id="KW-0472">Membrane</keyword>
<feature type="compositionally biased region" description="Pro residues" evidence="1">
    <location>
        <begin position="327"/>
        <end position="341"/>
    </location>
</feature>
<keyword evidence="2" id="KW-0812">Transmembrane</keyword>
<feature type="region of interest" description="Disordered" evidence="1">
    <location>
        <begin position="315"/>
        <end position="438"/>
    </location>
</feature>
<comment type="caution">
    <text evidence="4">The sequence shown here is derived from an EMBL/GenBank/DDBJ whole genome shotgun (WGS) entry which is preliminary data.</text>
</comment>
<keyword evidence="5" id="KW-1185">Reference proteome</keyword>
<dbReference type="InterPro" id="IPR014044">
    <property type="entry name" value="CAP_dom"/>
</dbReference>
<dbReference type="Pfam" id="PF00188">
    <property type="entry name" value="CAP"/>
    <property type="match status" value="1"/>
</dbReference>
<feature type="compositionally biased region" description="Low complexity" evidence="1">
    <location>
        <begin position="342"/>
        <end position="400"/>
    </location>
</feature>
<protein>
    <recommendedName>
        <fullName evidence="3">SCP domain-containing protein</fullName>
    </recommendedName>
</protein>
<dbReference type="Proteomes" id="UP001344447">
    <property type="component" value="Unassembled WGS sequence"/>
</dbReference>
<feature type="compositionally biased region" description="Low complexity" evidence="1">
    <location>
        <begin position="427"/>
        <end position="438"/>
    </location>
</feature>
<dbReference type="SUPFAM" id="SSF55797">
    <property type="entry name" value="PR-1-like"/>
    <property type="match status" value="1"/>
</dbReference>
<name>A0AAN7TXW5_9MYCE</name>
<feature type="compositionally biased region" description="Low complexity" evidence="1">
    <location>
        <begin position="317"/>
        <end position="326"/>
    </location>
</feature>
<sequence length="462" mass="50505">MNSYKKSFLLFIISCNFIINVYSYGESDSNGNPIWQERESLNLMNAVRFDPVGYKNYFMSSGYNNMGNVFANNIYPATNPVYYNSVLNAQARYHSTDMGVNNCFSHSNCDGTSITSRFNSFNANCMTGWGENLSAGFSTGVLTQNSLICETPPNCVNDGNNDGHRSNMMVSRWVAAGAGFYYAPSSTYKYYWSQDYKDGTCEPQTSPIYSGSHSFWPSSSPMFHVSYYNKKGETLSSARVIFGSGSYGDLNLVIGSTNKGFYTFYPNGYAICDSYVFEFATTNGNVYRYPDTGSLSIVTYSGSCSAWTSNYVQGTVTQNPTQTPTQTPTPTPTPTQTPTPTPTQTQTQTQTQTPTPTQTQTITETPTQTITSTPTQSPNLNENSTSSSTLIENSSTNSDQNSDDSKGQSTSDKPTSSSNNSGTNIPGGINQNSQSEGSNSNQIFPNLIVPFLLGLLIKILLF</sequence>
<dbReference type="Gene3D" id="3.40.33.10">
    <property type="entry name" value="CAP"/>
    <property type="match status" value="1"/>
</dbReference>
<feature type="domain" description="SCP" evidence="3">
    <location>
        <begin position="79"/>
        <end position="196"/>
    </location>
</feature>
<feature type="transmembrane region" description="Helical" evidence="2">
    <location>
        <begin position="7"/>
        <end position="25"/>
    </location>
</feature>
<organism evidence="4 5">
    <name type="scientific">Dictyostelium firmibasis</name>
    <dbReference type="NCBI Taxonomy" id="79012"/>
    <lineage>
        <taxon>Eukaryota</taxon>
        <taxon>Amoebozoa</taxon>
        <taxon>Evosea</taxon>
        <taxon>Eumycetozoa</taxon>
        <taxon>Dictyostelia</taxon>
        <taxon>Dictyosteliales</taxon>
        <taxon>Dictyosteliaceae</taxon>
        <taxon>Dictyostelium</taxon>
    </lineage>
</organism>
<dbReference type="EMBL" id="JAVFKY010000004">
    <property type="protein sequence ID" value="KAK5578217.1"/>
    <property type="molecule type" value="Genomic_DNA"/>
</dbReference>
<evidence type="ECO:0000313" key="5">
    <source>
        <dbReference type="Proteomes" id="UP001344447"/>
    </source>
</evidence>
<evidence type="ECO:0000256" key="1">
    <source>
        <dbReference type="SAM" id="MobiDB-lite"/>
    </source>
</evidence>
<evidence type="ECO:0000313" key="4">
    <source>
        <dbReference type="EMBL" id="KAK5578217.1"/>
    </source>
</evidence>
<evidence type="ECO:0000259" key="3">
    <source>
        <dbReference type="Pfam" id="PF00188"/>
    </source>
</evidence>
<dbReference type="PANTHER" id="PTHR31157">
    <property type="entry name" value="SCP DOMAIN-CONTAINING PROTEIN"/>
    <property type="match status" value="1"/>
</dbReference>
<dbReference type="PANTHER" id="PTHR31157:SF29">
    <property type="entry name" value="SCP DOMAIN-CONTAINING PROTEIN"/>
    <property type="match status" value="1"/>
</dbReference>
<dbReference type="InterPro" id="IPR035940">
    <property type="entry name" value="CAP_sf"/>
</dbReference>